<reference evidence="4 5" key="1">
    <citation type="journal article" date="2020" name="Microb. Genom.">
        <title>Genetic diversity of clinical and environmental Mucorales isolates obtained from an investigation of mucormycosis cases among solid organ transplant recipients.</title>
        <authorList>
            <person name="Nguyen M.H."/>
            <person name="Kaul D."/>
            <person name="Muto C."/>
            <person name="Cheng S.J."/>
            <person name="Richter R.A."/>
            <person name="Bruno V.M."/>
            <person name="Liu G."/>
            <person name="Beyhan S."/>
            <person name="Sundermann A.J."/>
            <person name="Mounaud S."/>
            <person name="Pasculle A.W."/>
            <person name="Nierman W.C."/>
            <person name="Driscoll E."/>
            <person name="Cumbie R."/>
            <person name="Clancy C.J."/>
            <person name="Dupont C.L."/>
        </authorList>
    </citation>
    <scope>NUCLEOTIDE SEQUENCE [LARGE SCALE GENOMIC DNA]</scope>
    <source>
        <strain evidence="4 5">GL24</strain>
    </source>
</reference>
<evidence type="ECO:0000256" key="3">
    <source>
        <dbReference type="SAM" id="Phobius"/>
    </source>
</evidence>
<keyword evidence="3" id="KW-0472">Membrane</keyword>
<dbReference type="PANTHER" id="PTHR11048:SF28">
    <property type="entry name" value="4-HYDROXYBENZOATE POLYPRENYLTRANSFERASE, MITOCHONDRIAL"/>
    <property type="match status" value="1"/>
</dbReference>
<proteinExistence type="inferred from homology"/>
<keyword evidence="3" id="KW-0812">Transmembrane</keyword>
<sequence>MRFGDQGKLWIGGFYVATVLLWAWGGYAMGLSWAYQVGMAAVAVHLAWQLKVFDIQRPDRNFMLFRANLWLGALLAAAALAGTLIR</sequence>
<dbReference type="GO" id="GO:0006744">
    <property type="term" value="P:ubiquinone biosynthetic process"/>
    <property type="evidence" value="ECO:0007669"/>
    <property type="project" value="TreeGrafter"/>
</dbReference>
<dbReference type="EMBL" id="JAANIU010012624">
    <property type="protein sequence ID" value="KAG1530363.1"/>
    <property type="molecule type" value="Genomic_DNA"/>
</dbReference>
<feature type="transmembrane region" description="Helical" evidence="3">
    <location>
        <begin position="9"/>
        <end position="27"/>
    </location>
</feature>
<dbReference type="GO" id="GO:0016765">
    <property type="term" value="F:transferase activity, transferring alkyl or aryl (other than methyl) groups"/>
    <property type="evidence" value="ECO:0007669"/>
    <property type="project" value="TreeGrafter"/>
</dbReference>
<evidence type="ECO:0000313" key="5">
    <source>
        <dbReference type="Proteomes" id="UP000740926"/>
    </source>
</evidence>
<gene>
    <name evidence="4" type="ORF">G6F50_017367</name>
</gene>
<dbReference type="Proteomes" id="UP000740926">
    <property type="component" value="Unassembled WGS sequence"/>
</dbReference>
<dbReference type="Gene3D" id="1.20.120.1780">
    <property type="entry name" value="UbiA prenyltransferase"/>
    <property type="match status" value="1"/>
</dbReference>
<keyword evidence="5" id="KW-1185">Reference proteome</keyword>
<feature type="transmembrane region" description="Helical" evidence="3">
    <location>
        <begin position="65"/>
        <end position="85"/>
    </location>
</feature>
<accession>A0A9P7C0P0</accession>
<comment type="similarity">
    <text evidence="1">Belongs to the UbiA prenyltransferase family.</text>
</comment>
<protein>
    <recommendedName>
        <fullName evidence="6">4-hydroxybenzoate octaprenyltransferase</fullName>
    </recommendedName>
</protein>
<organism evidence="4 5">
    <name type="scientific">Rhizopus delemar</name>
    <dbReference type="NCBI Taxonomy" id="936053"/>
    <lineage>
        <taxon>Eukaryota</taxon>
        <taxon>Fungi</taxon>
        <taxon>Fungi incertae sedis</taxon>
        <taxon>Mucoromycota</taxon>
        <taxon>Mucoromycotina</taxon>
        <taxon>Mucoromycetes</taxon>
        <taxon>Mucorales</taxon>
        <taxon>Mucorineae</taxon>
        <taxon>Rhizopodaceae</taxon>
        <taxon>Rhizopus</taxon>
    </lineage>
</organism>
<keyword evidence="2" id="KW-0808">Transferase</keyword>
<name>A0A9P7C0P0_9FUNG</name>
<dbReference type="GO" id="GO:0005886">
    <property type="term" value="C:plasma membrane"/>
    <property type="evidence" value="ECO:0007669"/>
    <property type="project" value="TreeGrafter"/>
</dbReference>
<evidence type="ECO:0000256" key="2">
    <source>
        <dbReference type="ARBA" id="ARBA00022679"/>
    </source>
</evidence>
<evidence type="ECO:0008006" key="6">
    <source>
        <dbReference type="Google" id="ProtNLM"/>
    </source>
</evidence>
<evidence type="ECO:0000256" key="1">
    <source>
        <dbReference type="ARBA" id="ARBA00005985"/>
    </source>
</evidence>
<dbReference type="InterPro" id="IPR039653">
    <property type="entry name" value="Prenyltransferase"/>
</dbReference>
<dbReference type="AlphaFoldDB" id="A0A9P7C0P0"/>
<evidence type="ECO:0000313" key="4">
    <source>
        <dbReference type="EMBL" id="KAG1530363.1"/>
    </source>
</evidence>
<comment type="caution">
    <text evidence="4">The sequence shown here is derived from an EMBL/GenBank/DDBJ whole genome shotgun (WGS) entry which is preliminary data.</text>
</comment>
<keyword evidence="3" id="KW-1133">Transmembrane helix</keyword>
<dbReference type="PANTHER" id="PTHR11048">
    <property type="entry name" value="PRENYLTRANSFERASES"/>
    <property type="match status" value="1"/>
</dbReference>